<comment type="subunit">
    <text evidence="6">Component of the eukaryotic translation initiation factor 3 (eIF-3) complex.</text>
</comment>
<dbReference type="eggNOG" id="KOG2072">
    <property type="taxonomic scope" value="Eukaryota"/>
</dbReference>
<dbReference type="HAMAP" id="MF_03000">
    <property type="entry name" value="eIF3a"/>
    <property type="match status" value="1"/>
</dbReference>
<dbReference type="InterPro" id="IPR000717">
    <property type="entry name" value="PCI_dom"/>
</dbReference>
<organism evidence="9 10">
    <name type="scientific">Auricularia subglabra (strain TFB-10046 / SS5)</name>
    <name type="common">White-rot fungus</name>
    <name type="synonym">Auricularia delicata (strain TFB10046)</name>
    <dbReference type="NCBI Taxonomy" id="717982"/>
    <lineage>
        <taxon>Eukaryota</taxon>
        <taxon>Fungi</taxon>
        <taxon>Dikarya</taxon>
        <taxon>Basidiomycota</taxon>
        <taxon>Agaricomycotina</taxon>
        <taxon>Agaricomycetes</taxon>
        <taxon>Auriculariales</taxon>
        <taxon>Auriculariaceae</taxon>
        <taxon>Auricularia</taxon>
    </lineage>
</organism>
<dbReference type="GO" id="GO:0003729">
    <property type="term" value="F:mRNA binding"/>
    <property type="evidence" value="ECO:0007669"/>
    <property type="project" value="TreeGrafter"/>
</dbReference>
<feature type="compositionally biased region" description="Basic and acidic residues" evidence="7">
    <location>
        <begin position="773"/>
        <end position="786"/>
    </location>
</feature>
<dbReference type="InterPro" id="IPR027512">
    <property type="entry name" value="EIF3A"/>
</dbReference>
<evidence type="ECO:0000256" key="3">
    <source>
        <dbReference type="ARBA" id="ARBA00022540"/>
    </source>
</evidence>
<reference evidence="10" key="1">
    <citation type="journal article" date="2012" name="Science">
        <title>The Paleozoic origin of enzymatic lignin decomposition reconstructed from 31 fungal genomes.</title>
        <authorList>
            <person name="Floudas D."/>
            <person name="Binder M."/>
            <person name="Riley R."/>
            <person name="Barry K."/>
            <person name="Blanchette R.A."/>
            <person name="Henrissat B."/>
            <person name="Martinez A.T."/>
            <person name="Otillar R."/>
            <person name="Spatafora J.W."/>
            <person name="Yadav J.S."/>
            <person name="Aerts A."/>
            <person name="Benoit I."/>
            <person name="Boyd A."/>
            <person name="Carlson A."/>
            <person name="Copeland A."/>
            <person name="Coutinho P.M."/>
            <person name="de Vries R.P."/>
            <person name="Ferreira P."/>
            <person name="Findley K."/>
            <person name="Foster B."/>
            <person name="Gaskell J."/>
            <person name="Glotzer D."/>
            <person name="Gorecki P."/>
            <person name="Heitman J."/>
            <person name="Hesse C."/>
            <person name="Hori C."/>
            <person name="Igarashi K."/>
            <person name="Jurgens J.A."/>
            <person name="Kallen N."/>
            <person name="Kersten P."/>
            <person name="Kohler A."/>
            <person name="Kuees U."/>
            <person name="Kumar T.K.A."/>
            <person name="Kuo A."/>
            <person name="LaButti K."/>
            <person name="Larrondo L.F."/>
            <person name="Lindquist E."/>
            <person name="Ling A."/>
            <person name="Lombard V."/>
            <person name="Lucas S."/>
            <person name="Lundell T."/>
            <person name="Martin R."/>
            <person name="McLaughlin D.J."/>
            <person name="Morgenstern I."/>
            <person name="Morin E."/>
            <person name="Murat C."/>
            <person name="Nagy L.G."/>
            <person name="Nolan M."/>
            <person name="Ohm R.A."/>
            <person name="Patyshakuliyeva A."/>
            <person name="Rokas A."/>
            <person name="Ruiz-Duenas F.J."/>
            <person name="Sabat G."/>
            <person name="Salamov A."/>
            <person name="Samejima M."/>
            <person name="Schmutz J."/>
            <person name="Slot J.C."/>
            <person name="St John F."/>
            <person name="Stenlid J."/>
            <person name="Sun H."/>
            <person name="Sun S."/>
            <person name="Syed K."/>
            <person name="Tsang A."/>
            <person name="Wiebenga A."/>
            <person name="Young D."/>
            <person name="Pisabarro A."/>
            <person name="Eastwood D.C."/>
            <person name="Martin F."/>
            <person name="Cullen D."/>
            <person name="Grigoriev I.V."/>
            <person name="Hibbett D.S."/>
        </authorList>
    </citation>
    <scope>NUCLEOTIDE SEQUENCE [LARGE SCALE GENOMIC DNA]</scope>
    <source>
        <strain evidence="10">TFB10046</strain>
    </source>
</reference>
<evidence type="ECO:0000256" key="5">
    <source>
        <dbReference type="ARBA" id="ARBA00022917"/>
    </source>
</evidence>
<evidence type="ECO:0000259" key="8">
    <source>
        <dbReference type="PROSITE" id="PS50250"/>
    </source>
</evidence>
<dbReference type="OrthoDB" id="18884at2759"/>
<dbReference type="GO" id="GO:0071541">
    <property type="term" value="C:eukaryotic translation initiation factor 3 complex, eIF3m"/>
    <property type="evidence" value="ECO:0007669"/>
    <property type="project" value="TreeGrafter"/>
</dbReference>
<keyword evidence="10" id="KW-1185">Reference proteome</keyword>
<comment type="function">
    <text evidence="6">RNA-binding component of the eukaryotic translation initiation factor 3 (eIF-3) complex, which is involved in protein synthesis of a specialized repertoire of mRNAs and, together with other initiation factors, stimulates binding of mRNA and methionyl-tRNAi to the 40S ribosome. The eIF-3 complex specifically targets and initiates translation of a subset of mRNAs involved in cell proliferation.</text>
</comment>
<dbReference type="Proteomes" id="UP000006514">
    <property type="component" value="Unassembled WGS sequence"/>
</dbReference>
<dbReference type="FunFam" id="4.10.860.10:FF:000001">
    <property type="entry name" value="Eukaryotic translation initiation factor 3 subunit A"/>
    <property type="match status" value="1"/>
</dbReference>
<keyword evidence="2 6" id="KW-0963">Cytoplasm</keyword>
<protein>
    <recommendedName>
        <fullName evidence="6">Eukaryotic translation initiation factor 3 subunit A</fullName>
        <shortName evidence="6">eIF3a</shortName>
    </recommendedName>
    <alternativeName>
        <fullName evidence="6">Eukaryotic translation initiation factor 3 110 kDa subunit homolog</fullName>
        <shortName evidence="6">eIF3 p110</shortName>
    </alternativeName>
    <alternativeName>
        <fullName evidence="6">Translation initiation factor eIF3, p110 subunit homolog</fullName>
    </alternativeName>
</protein>
<dbReference type="KEGG" id="adl:AURDEDRAFT_115692"/>
<dbReference type="Pfam" id="PF22591">
    <property type="entry name" value="eIF3a_PCI_TPR-like"/>
    <property type="match status" value="1"/>
</dbReference>
<proteinExistence type="inferred from homology"/>
<dbReference type="GO" id="GO:0016282">
    <property type="term" value="C:eukaryotic 43S preinitiation complex"/>
    <property type="evidence" value="ECO:0007669"/>
    <property type="project" value="UniProtKB-UniRule"/>
</dbReference>
<evidence type="ECO:0000256" key="1">
    <source>
        <dbReference type="ARBA" id="ARBA00004496"/>
    </source>
</evidence>
<accession>J0D259</accession>
<keyword evidence="5 6" id="KW-0648">Protein biosynthesis</keyword>
<dbReference type="AlphaFoldDB" id="J0D259"/>
<comment type="subcellular location">
    <subcellularLocation>
        <location evidence="1 6">Cytoplasm</location>
    </subcellularLocation>
</comment>
<dbReference type="Gene3D" id="1.25.40.860">
    <property type="match status" value="2"/>
</dbReference>
<feature type="region of interest" description="Disordered" evidence="7">
    <location>
        <begin position="773"/>
        <end position="1026"/>
    </location>
</feature>
<dbReference type="PROSITE" id="PS50250">
    <property type="entry name" value="PCI"/>
    <property type="match status" value="1"/>
</dbReference>
<keyword evidence="4 6" id="KW-0694">RNA-binding</keyword>
<feature type="domain" description="PCI" evidence="8">
    <location>
        <begin position="316"/>
        <end position="524"/>
    </location>
</feature>
<evidence type="ECO:0000256" key="6">
    <source>
        <dbReference type="HAMAP-Rule" id="MF_03000"/>
    </source>
</evidence>
<sequence>MAPYTKPETVLKQAEGLVAVGQTHAALQSLTEMFASKRFRSTPLASLEPIMLRFIELSVELRKGRTAKEGLMQYKNIAQNTSVASIETVIKRFVQLADQKVAEAQEKANRAVALLDIDDLEASETPESILLGAVSGDQSRDRTDRALVTPWLKFLWESYRTALETLKNNARLEAIYQQIAMQAFKFCLKHVRKVEFRRLCETLRLHLANVAKYAHQAHSINLADPDTLQRHLDTRFAQLNAAAELELWQEAFRSVEDIHNLLTLAKKSPRPAMMANYYEKLARIFLTSGNLLFHAAAWARYFVIVRNTGGKTEEEMSALAGLVLLSALAVPIGAEDREAEEDAGKGRNSRLTSLLGLNKMPTRAGLLKDALSRNILKSSPLPIQTLYTLLETTFDPLSLCTLAAPPLQALAGTLEVGTSSPLTPPAESSYAPYVPLLHNVILARLVSQLSQVYSSVQISFVMELVTPLTASEVPESAEAFPNTSSSTKDPSAVEAFIMLSARRGELRVRLDHAAGTLDFSGDESPSSVLEGRVRSLAEALHASLVTIAPPANEMPGFEDVVAAAIEEREALTVRRALVARRRELLNELQTRQEREIAALKAEKSRREKEEEEKRVLEDIKKKERERMQREVESIRAAETRKLAEALKERGGVQIDMQDIDQLDTTKLLQLQVEQIDKEKRELTERLRIVSKRVDHWERALRREELPLLKKDFERQQEEDRKTHELRTKAALEAAKEHHAQELETKKRLLRMMDDYNAARSVFAGRRGEEYARRKEEARRKIEEEKAKRKKAVLKQRDEERKRKEEEERIRREEEDRLRQEEEERERAEQERIAAEAAARAEEERKAREKEEKIAAERAARLAEREKLEEQARKQREREEEAERRAAERAAQKQQERMSSSRPSPLGAARPVATANGEGGAWRSSRAAAPSPVEPPIRASGGYRPPGLRAGQEGSPSNTAPSSPALGGGAGGGWRARMAAKEAGPAPGSGRSTPEPAATPSPKVQDDDGFTPVVKASKGAWKPPHRR</sequence>
<name>J0D259_AURST</name>
<dbReference type="InterPro" id="IPR054711">
    <property type="entry name" value="eIF3a_PCI_TPR-like"/>
</dbReference>
<evidence type="ECO:0000256" key="2">
    <source>
        <dbReference type="ARBA" id="ARBA00022490"/>
    </source>
</evidence>
<dbReference type="GO" id="GO:0003743">
    <property type="term" value="F:translation initiation factor activity"/>
    <property type="evidence" value="ECO:0007669"/>
    <property type="project" value="UniProtKB-UniRule"/>
</dbReference>
<keyword evidence="3 6" id="KW-0396">Initiation factor</keyword>
<dbReference type="PANTHER" id="PTHR14005">
    <property type="entry name" value="EUKARYOTIC TRANSLATION INITIATION FACTOR 3, THETA SUBUNIT"/>
    <property type="match status" value="1"/>
</dbReference>
<dbReference type="PANTHER" id="PTHR14005:SF0">
    <property type="entry name" value="EUKARYOTIC TRANSLATION INITIATION FACTOR 3 SUBUNIT A"/>
    <property type="match status" value="1"/>
</dbReference>
<dbReference type="GO" id="GO:0071540">
    <property type="term" value="C:eukaryotic translation initiation factor 3 complex, eIF3e"/>
    <property type="evidence" value="ECO:0007669"/>
    <property type="project" value="TreeGrafter"/>
</dbReference>
<dbReference type="OMA" id="EHITNKR"/>
<dbReference type="GO" id="GO:0033290">
    <property type="term" value="C:eukaryotic 48S preinitiation complex"/>
    <property type="evidence" value="ECO:0007669"/>
    <property type="project" value="UniProtKB-UniRule"/>
</dbReference>
<evidence type="ECO:0000256" key="7">
    <source>
        <dbReference type="SAM" id="MobiDB-lite"/>
    </source>
</evidence>
<gene>
    <name evidence="6" type="primary">TIF32</name>
    <name evidence="9" type="ORF">AURDEDRAFT_115692</name>
</gene>
<dbReference type="Gene3D" id="4.10.860.10">
    <property type="entry name" value="UVR domain"/>
    <property type="match status" value="1"/>
</dbReference>
<feature type="compositionally biased region" description="Basic and acidic residues" evidence="7">
    <location>
        <begin position="794"/>
        <end position="895"/>
    </location>
</feature>
<dbReference type="InParanoid" id="J0D259"/>
<evidence type="ECO:0000313" key="9">
    <source>
        <dbReference type="EMBL" id="EJD40818.1"/>
    </source>
</evidence>
<comment type="similarity">
    <text evidence="6">Belongs to the eIF-3 subunit A family.</text>
</comment>
<evidence type="ECO:0000256" key="4">
    <source>
        <dbReference type="ARBA" id="ARBA00022884"/>
    </source>
</evidence>
<dbReference type="EMBL" id="JH687798">
    <property type="protein sequence ID" value="EJD40818.1"/>
    <property type="molecule type" value="Genomic_DNA"/>
</dbReference>
<dbReference type="FunCoup" id="J0D259">
    <property type="interactions" value="98"/>
</dbReference>
<feature type="coiled-coil region" evidence="6">
    <location>
        <begin position="582"/>
        <end position="640"/>
    </location>
</feature>
<keyword evidence="6" id="KW-0175">Coiled coil</keyword>
<dbReference type="GO" id="GO:0001732">
    <property type="term" value="P:formation of cytoplasmic translation initiation complex"/>
    <property type="evidence" value="ECO:0007669"/>
    <property type="project" value="UniProtKB-UniRule"/>
</dbReference>
<evidence type="ECO:0000313" key="10">
    <source>
        <dbReference type="Proteomes" id="UP000006514"/>
    </source>
</evidence>
<dbReference type="GO" id="GO:0043614">
    <property type="term" value="C:multi-eIF complex"/>
    <property type="evidence" value="ECO:0007669"/>
    <property type="project" value="TreeGrafter"/>
</dbReference>
<dbReference type="GO" id="GO:0002188">
    <property type="term" value="P:translation reinitiation"/>
    <property type="evidence" value="ECO:0007669"/>
    <property type="project" value="TreeGrafter"/>
</dbReference>
<feature type="coiled-coil region" evidence="6">
    <location>
        <begin position="665"/>
        <end position="699"/>
    </location>
</feature>